<dbReference type="GO" id="GO:0016887">
    <property type="term" value="F:ATP hydrolysis activity"/>
    <property type="evidence" value="ECO:0007669"/>
    <property type="project" value="InterPro"/>
</dbReference>
<dbReference type="InterPro" id="IPR003439">
    <property type="entry name" value="ABC_transporter-like_ATP-bd"/>
</dbReference>
<comment type="caution">
    <text evidence="2">The sequence shown here is derived from an EMBL/GenBank/DDBJ whole genome shotgun (WGS) entry which is preliminary data.</text>
</comment>
<proteinExistence type="predicted"/>
<gene>
    <name evidence="2" type="ORF">AB664_06865</name>
</gene>
<dbReference type="PANTHER" id="PTHR43869:SF1">
    <property type="entry name" value="GLYCINE BETAINE_PROLINE BETAINE TRANSPORT SYSTEM ATP-BINDING PROTEIN PROV"/>
    <property type="match status" value="1"/>
</dbReference>
<dbReference type="InterPro" id="IPR051921">
    <property type="entry name" value="ABC_osmolyte_uptake_ATP-bind"/>
</dbReference>
<organism evidence="2">
    <name type="scientific">Brucella anthropi</name>
    <name type="common">Ochrobactrum anthropi</name>
    <dbReference type="NCBI Taxonomy" id="529"/>
    <lineage>
        <taxon>Bacteria</taxon>
        <taxon>Pseudomonadati</taxon>
        <taxon>Pseudomonadota</taxon>
        <taxon>Alphaproteobacteria</taxon>
        <taxon>Hyphomicrobiales</taxon>
        <taxon>Brucellaceae</taxon>
        <taxon>Brucella/Ochrobactrum group</taxon>
        <taxon>Brucella</taxon>
    </lineage>
</organism>
<dbReference type="InterPro" id="IPR027417">
    <property type="entry name" value="P-loop_NTPase"/>
</dbReference>
<name>A0A656Z4D7_BRUAN</name>
<accession>A0A656Z4D7</accession>
<evidence type="ECO:0000259" key="1">
    <source>
        <dbReference type="Pfam" id="PF00005"/>
    </source>
</evidence>
<dbReference type="Pfam" id="PF00005">
    <property type="entry name" value="ABC_tran"/>
    <property type="match status" value="1"/>
</dbReference>
<feature type="domain" description="ABC transporter" evidence="1">
    <location>
        <begin position="9"/>
        <end position="75"/>
    </location>
</feature>
<evidence type="ECO:0000313" key="2">
    <source>
        <dbReference type="EMBL" id="KYB45550.1"/>
    </source>
</evidence>
<dbReference type="PANTHER" id="PTHR43869">
    <property type="entry name" value="GLYCINE BETAINE/PROLINE BETAINE TRANSPORT SYSTEM ATP-BINDING PROTEIN PROV"/>
    <property type="match status" value="1"/>
</dbReference>
<protein>
    <recommendedName>
        <fullName evidence="1">ABC transporter domain-containing protein</fullName>
    </recommendedName>
</protein>
<reference evidence="2" key="1">
    <citation type="submission" date="2016-02" db="EMBL/GenBank/DDBJ databases">
        <title>Genomic sequences of Ochrobactrum anthropi.</title>
        <authorList>
            <person name="Chudasama K.S."/>
            <person name="Thaker V.S."/>
        </authorList>
    </citation>
    <scope>NUCLEOTIDE SEQUENCE [LARGE SCALE GENOMIC DNA]</scope>
    <source>
        <strain evidence="2">SUBG007</strain>
    </source>
</reference>
<dbReference type="SUPFAM" id="SSF52540">
    <property type="entry name" value="P-loop containing nucleoside triphosphate hydrolases"/>
    <property type="match status" value="1"/>
</dbReference>
<dbReference type="GO" id="GO:0005524">
    <property type="term" value="F:ATP binding"/>
    <property type="evidence" value="ECO:0007669"/>
    <property type="project" value="InterPro"/>
</dbReference>
<dbReference type="Gene3D" id="3.40.50.300">
    <property type="entry name" value="P-loop containing nucleotide triphosphate hydrolases"/>
    <property type="match status" value="1"/>
</dbReference>
<dbReference type="EMBL" id="LUAY01004181">
    <property type="protein sequence ID" value="KYB45550.1"/>
    <property type="molecule type" value="Genomic_DNA"/>
</dbReference>
<dbReference type="AlphaFoldDB" id="A0A656Z4D7"/>
<sequence length="89" mass="9373">MFGETAAISGVSLSVARGEILGIIGRSGAGKSTLIRCVNGLEKPDSGSILIEGREITGLGEDALRPVRPASAWCFSTSISCRPKPWRRT</sequence>